<sequence length="244" mass="28811">MKAYGRKVVLKSLVGSHNYNLANEESDKDYKVFVTPTFDDLYESKKFSKQIIGESEDNDIKDIRKLIELLFKANVNYLEVLASNEIIVPENNPEIEEIIKLKKEIFKMNLPYLYNACKGMYFNKMKLLDKGTEGTQHLVEKYGYDTKQALHAYRTMKVIVDFAETDFQDFEGAIRYNGNDLDFMMEIRNGFFKKEVFENFANHFYESTFTHLANRYTEQPVNLELKEYLEHLVMKLVKDNMLFE</sequence>
<evidence type="ECO:0000313" key="1">
    <source>
        <dbReference type="EMBL" id="UNY48935.1"/>
    </source>
</evidence>
<dbReference type="InterPro" id="IPR018775">
    <property type="entry name" value="RlaP"/>
</dbReference>
<dbReference type="PANTHER" id="PTHR34817:SF1">
    <property type="entry name" value="NUCLEOTIDYLTRANSFERASE"/>
    <property type="match status" value="1"/>
</dbReference>
<organism evidence="1 2">
    <name type="scientific">Bacillus phage FADO</name>
    <dbReference type="NCBI Taxonomy" id="2917160"/>
    <lineage>
        <taxon>Viruses</taxon>
        <taxon>Duplodnaviria</taxon>
        <taxon>Heunggongvirae</taxon>
        <taxon>Uroviricota</taxon>
        <taxon>Caudoviricetes</taxon>
        <taxon>Heleneionescovirinae</taxon>
        <taxon>Zhangjivirus</taxon>
        <taxon>Zhangjivirus fado</taxon>
    </lineage>
</organism>
<dbReference type="Proteomes" id="UP000831021">
    <property type="component" value="Segment"/>
</dbReference>
<name>A0AAE9GCC3_9CAUD</name>
<proteinExistence type="predicted"/>
<keyword evidence="2" id="KW-1185">Reference proteome</keyword>
<accession>A0AAE9GCC3</accession>
<evidence type="ECO:0008006" key="3">
    <source>
        <dbReference type="Google" id="ProtNLM"/>
    </source>
</evidence>
<protein>
    <recommendedName>
        <fullName evidence="3">Nucleotidyltransferase</fullName>
    </recommendedName>
</protein>
<dbReference type="PANTHER" id="PTHR34817">
    <property type="entry name" value="NUCLEOTIDYLTRANSFERASE"/>
    <property type="match status" value="1"/>
</dbReference>
<dbReference type="EMBL" id="OM236516">
    <property type="protein sequence ID" value="UNY48935.1"/>
    <property type="molecule type" value="Genomic_DNA"/>
</dbReference>
<evidence type="ECO:0000313" key="2">
    <source>
        <dbReference type="Proteomes" id="UP000831021"/>
    </source>
</evidence>
<reference evidence="1 2" key="1">
    <citation type="submission" date="2022-01" db="EMBL/GenBank/DDBJ databases">
        <authorList>
            <person name="Stokar-Avihail A."/>
        </authorList>
    </citation>
    <scope>NUCLEOTIDE SEQUENCE [LARGE SCALE GENOMIC DNA]</scope>
</reference>
<gene>
    <name evidence="1" type="ORF">fado_220</name>
</gene>
<dbReference type="Pfam" id="PF10127">
    <property type="entry name" value="RlaP"/>
    <property type="match status" value="1"/>
</dbReference>